<dbReference type="EMBL" id="CP094326">
    <property type="protein sequence ID" value="UNY99526.1"/>
    <property type="molecule type" value="Genomic_DNA"/>
</dbReference>
<dbReference type="RefSeq" id="WP_242937899.1">
    <property type="nucleotide sequence ID" value="NZ_CP094326.1"/>
</dbReference>
<accession>A0ABY3YNY4</accession>
<dbReference type="Proteomes" id="UP000829476">
    <property type="component" value="Chromosome"/>
</dbReference>
<evidence type="ECO:0000313" key="1">
    <source>
        <dbReference type="EMBL" id="UNY99526.1"/>
    </source>
</evidence>
<reference evidence="1 2" key="1">
    <citation type="journal article" date="2018" name="Int. J. Syst. Evol. Microbiol.">
        <title>Zhouia spongiae sp. nov., isolated from a marine sponge.</title>
        <authorList>
            <person name="Zhuang L."/>
            <person name="Lin B."/>
            <person name="Qin F."/>
            <person name="Luo L."/>
        </authorList>
    </citation>
    <scope>NUCLEOTIDE SEQUENCE [LARGE SCALE GENOMIC DNA]</scope>
    <source>
        <strain evidence="1 2">HN-Y44</strain>
    </source>
</reference>
<protein>
    <submittedName>
        <fullName evidence="1">Uncharacterized protein</fullName>
    </submittedName>
</protein>
<proteinExistence type="predicted"/>
<organism evidence="1 2">
    <name type="scientific">Zhouia spongiae</name>
    <dbReference type="NCBI Taxonomy" id="2202721"/>
    <lineage>
        <taxon>Bacteria</taxon>
        <taxon>Pseudomonadati</taxon>
        <taxon>Bacteroidota</taxon>
        <taxon>Flavobacteriia</taxon>
        <taxon>Flavobacteriales</taxon>
        <taxon>Flavobacteriaceae</taxon>
        <taxon>Zhouia</taxon>
    </lineage>
</organism>
<name>A0ABY3YNY4_9FLAO</name>
<evidence type="ECO:0000313" key="2">
    <source>
        <dbReference type="Proteomes" id="UP000829476"/>
    </source>
</evidence>
<keyword evidence="2" id="KW-1185">Reference proteome</keyword>
<gene>
    <name evidence="1" type="ORF">MQE36_04075</name>
</gene>
<sequence length="166" mass="18611">MKQAPLFIFFFCAFFSNSQTITVNGGGWTPAISSSDILDAGSDYNTNISSNTEHSTINITGTSLLCLGILVAPDYQIRISRQDNNWNNLLQLFLRRTGDGEPTLLCLGCFIENGNNYIEIESIDKYFFNIRGCYSNIPIQYDLRGLSVLIPLDSYSTEVIYTITNF</sequence>